<evidence type="ECO:0000256" key="4">
    <source>
        <dbReference type="ARBA" id="ARBA00022737"/>
    </source>
</evidence>
<dbReference type="GO" id="GO:0005615">
    <property type="term" value="C:extracellular space"/>
    <property type="evidence" value="ECO:0007669"/>
    <property type="project" value="InterPro"/>
</dbReference>
<keyword evidence="3" id="KW-0964">Secreted</keyword>
<dbReference type="InterPro" id="IPR011049">
    <property type="entry name" value="Serralysin-like_metalloprot_C"/>
</dbReference>
<dbReference type="Pfam" id="PF08548">
    <property type="entry name" value="Peptidase_M10_C"/>
    <property type="match status" value="1"/>
</dbReference>
<evidence type="ECO:0000313" key="6">
    <source>
        <dbReference type="EMBL" id="SIR54744.1"/>
    </source>
</evidence>
<dbReference type="InterPro" id="IPR001343">
    <property type="entry name" value="Hemolysn_Ca-bd"/>
</dbReference>
<keyword evidence="4" id="KW-0677">Repeat</keyword>
<dbReference type="STRING" id="34027.SAMN05421829_11964"/>
<protein>
    <recommendedName>
        <fullName evidence="5">Peptidase M10 serralysin C-terminal domain-containing protein</fullName>
    </recommendedName>
</protein>
<keyword evidence="7" id="KW-1185">Reference proteome</keyword>
<reference evidence="7" key="1">
    <citation type="submission" date="2017-01" db="EMBL/GenBank/DDBJ databases">
        <authorList>
            <person name="Varghese N."/>
            <person name="Submissions S."/>
        </authorList>
    </citation>
    <scope>NUCLEOTIDE SEQUENCE [LARGE SCALE GENOMIC DNA]</scope>
    <source>
        <strain evidence="7">ATCC 51758</strain>
    </source>
</reference>
<dbReference type="PRINTS" id="PR00313">
    <property type="entry name" value="CABNDNGRPT"/>
</dbReference>
<name>A0A1N7BU67_9RHOO</name>
<dbReference type="SUPFAM" id="SSF51120">
    <property type="entry name" value="beta-Roll"/>
    <property type="match status" value="2"/>
</dbReference>
<dbReference type="AlphaFoldDB" id="A0A1N7BU67"/>
<dbReference type="RefSeq" id="WP_170879147.1">
    <property type="nucleotide sequence ID" value="NZ_FTMD01000019.1"/>
</dbReference>
<evidence type="ECO:0000259" key="5">
    <source>
        <dbReference type="Pfam" id="PF08548"/>
    </source>
</evidence>
<proteinExistence type="predicted"/>
<comment type="cofactor">
    <cofactor evidence="1">
        <name>Ca(2+)</name>
        <dbReference type="ChEBI" id="CHEBI:29108"/>
    </cofactor>
</comment>
<gene>
    <name evidence="6" type="ORF">SAMN05421829_11964</name>
</gene>
<evidence type="ECO:0000256" key="3">
    <source>
        <dbReference type="ARBA" id="ARBA00022525"/>
    </source>
</evidence>
<dbReference type="InterPro" id="IPR013858">
    <property type="entry name" value="Peptidase_M10B_C"/>
</dbReference>
<dbReference type="Pfam" id="PF00353">
    <property type="entry name" value="HemolysinCabind"/>
    <property type="match status" value="2"/>
</dbReference>
<dbReference type="GO" id="GO:0005509">
    <property type="term" value="F:calcium ion binding"/>
    <property type="evidence" value="ECO:0007669"/>
    <property type="project" value="InterPro"/>
</dbReference>
<comment type="subcellular location">
    <subcellularLocation>
        <location evidence="2">Secreted</location>
    </subcellularLocation>
</comment>
<dbReference type="EMBL" id="FTMD01000019">
    <property type="protein sequence ID" value="SIR54744.1"/>
    <property type="molecule type" value="Genomic_DNA"/>
</dbReference>
<organism evidence="6 7">
    <name type="scientific">Aromatoleum tolulyticum</name>
    <dbReference type="NCBI Taxonomy" id="34027"/>
    <lineage>
        <taxon>Bacteria</taxon>
        <taxon>Pseudomonadati</taxon>
        <taxon>Pseudomonadota</taxon>
        <taxon>Betaproteobacteria</taxon>
        <taxon>Rhodocyclales</taxon>
        <taxon>Rhodocyclaceae</taxon>
        <taxon>Aromatoleum</taxon>
    </lineage>
</organism>
<accession>A0A1N7BU67</accession>
<sequence>TYYVQAGNTVVENAGEGTDTVISSVSFTLGANVENLTLNGTYLSNMSGTGNDLNNVLTAAAAYSHDTLNGGAGADTMIGKWGDDTYYVDNAGDVIVENSSEGTDAVISTVSHTLAANVENLTLTGSAAINGTGNAAANTLAGNAGNNVLTGGAGNDIFRFDTALNANTNLDTITDFAAGVDDIQLENAVFTSLTTTGALNAGWFIGGADITAAADANDYLIYNSTTGALYYDQDANGAGQAVQFATLSGTPSLSASDFLVS</sequence>
<dbReference type="Proteomes" id="UP000186819">
    <property type="component" value="Unassembled WGS sequence"/>
</dbReference>
<feature type="non-terminal residue" evidence="6">
    <location>
        <position position="1"/>
    </location>
</feature>
<evidence type="ECO:0000256" key="1">
    <source>
        <dbReference type="ARBA" id="ARBA00001913"/>
    </source>
</evidence>
<feature type="domain" description="Peptidase M10 serralysin C-terminal" evidence="5">
    <location>
        <begin position="54"/>
        <end position="187"/>
    </location>
</feature>
<dbReference type="Gene3D" id="2.150.10.10">
    <property type="entry name" value="Serralysin-like metalloprotease, C-terminal"/>
    <property type="match status" value="1"/>
</dbReference>
<evidence type="ECO:0000256" key="2">
    <source>
        <dbReference type="ARBA" id="ARBA00004613"/>
    </source>
</evidence>
<evidence type="ECO:0000313" key="7">
    <source>
        <dbReference type="Proteomes" id="UP000186819"/>
    </source>
</evidence>